<dbReference type="AlphaFoldDB" id="A0A1Z4C361"/>
<dbReference type="RefSeq" id="WP_088620819.1">
    <property type="nucleotide sequence ID" value="NZ_CP022129.1"/>
</dbReference>
<sequence length="630" mass="71705">MLPKLPALLAKQVPATGIGLFRIAYGLVTLQEIIFLFYFNHLIFDPIPFIDVEFPTIPLFLCLWGLVACAVTVGYRYQAALLSNYLFWLVFVNFTPMQRDFDGGFDLFMIGANFFLLFMPGERAFSLDNLRRKLSTPFVPYQHYAPATVSVLAYYVPVMICLGFLYFDSAIHKLFAEHWRNGLGSWLPSTQPYYVSALDMSWLLNNEWLEKTIGYTILVFQFTFIFGFHQRRLRPVYLLVGMAIHLGITLSLNIYPFGLGMLAFYTLLVPFSVWRTVGRWLCAAQPALTVFYDKQCPLCNRTVLTLNHLDIFKCIDFKNAQDHAANYPALASLSPQTLLTDLFAVDGQGRLYSGVDTYSQILVKMRWLAPMGLILRLPGIHLLATRQYRAIADTRARVECTSTCLVSPPFTETTAYQRYFVSLANTKPKAFTRKLGKILTAIVLLQLNSTFHYGIVYRLDIDTTQNPVTNIMAKGSNAVLELSQTFLGIAPHALYLHDHFSGYDRIVAITYTDAQGQEQWLPFVNEQGRLLAPNWGRVHSMWANIAVTPTINNVRLEKFIMKVTAFWGHQLGLNLNNTVFHIQLKKINAPNHWVYDQLHQNFAAPWVPIGSAKWTNNVIAVDLPNNINSL</sequence>
<dbReference type="PANTHER" id="PTHR39535">
    <property type="entry name" value="SPORULATION-DELAYING PROTEIN SDPB"/>
    <property type="match status" value="1"/>
</dbReference>
<dbReference type="GO" id="GO:0012505">
    <property type="term" value="C:endomembrane system"/>
    <property type="evidence" value="ECO:0007669"/>
    <property type="project" value="UniProtKB-SubCell"/>
</dbReference>
<dbReference type="Pfam" id="PF04134">
    <property type="entry name" value="DCC1-like"/>
    <property type="match status" value="1"/>
</dbReference>
<dbReference type="SMART" id="SM00752">
    <property type="entry name" value="HTTM"/>
    <property type="match status" value="1"/>
</dbReference>
<feature type="transmembrane region" description="Helical" evidence="5">
    <location>
        <begin position="212"/>
        <end position="229"/>
    </location>
</feature>
<keyword evidence="3 5" id="KW-1133">Transmembrane helix</keyword>
<dbReference type="Proteomes" id="UP000197019">
    <property type="component" value="Chromosome"/>
</dbReference>
<keyword evidence="8" id="KW-1185">Reference proteome</keyword>
<dbReference type="KEGG" id="mpsy:CEK71_18795"/>
<evidence type="ECO:0000259" key="6">
    <source>
        <dbReference type="SMART" id="SM00752"/>
    </source>
</evidence>
<dbReference type="EMBL" id="CP022129">
    <property type="protein sequence ID" value="ASF47949.1"/>
    <property type="molecule type" value="Genomic_DNA"/>
</dbReference>
<feature type="transmembrane region" description="Helical" evidence="5">
    <location>
        <begin position="20"/>
        <end position="44"/>
    </location>
</feature>
<feature type="transmembrane region" description="Helical" evidence="5">
    <location>
        <begin position="82"/>
        <end position="98"/>
    </location>
</feature>
<dbReference type="InterPro" id="IPR007263">
    <property type="entry name" value="DCC1-like"/>
</dbReference>
<feature type="transmembrane region" description="Helical" evidence="5">
    <location>
        <begin position="143"/>
        <end position="167"/>
    </location>
</feature>
<feature type="transmembrane region" description="Helical" evidence="5">
    <location>
        <begin position="104"/>
        <end position="122"/>
    </location>
</feature>
<accession>A0A1Z4C361</accession>
<dbReference type="OrthoDB" id="5294764at2"/>
<reference evidence="7 8" key="1">
    <citation type="submission" date="2017-06" db="EMBL/GenBank/DDBJ databases">
        <title>Genome Sequencing of the methanotroph Methylovulum psychrotolerants str. HV10-M2 isolated from a high-altitude environment.</title>
        <authorList>
            <person name="Mateos-Rivera A."/>
        </authorList>
    </citation>
    <scope>NUCLEOTIDE SEQUENCE [LARGE SCALE GENOMIC DNA]</scope>
    <source>
        <strain evidence="7 8">HV10_M2</strain>
    </source>
</reference>
<evidence type="ECO:0000256" key="5">
    <source>
        <dbReference type="SAM" id="Phobius"/>
    </source>
</evidence>
<evidence type="ECO:0000256" key="4">
    <source>
        <dbReference type="ARBA" id="ARBA00023136"/>
    </source>
</evidence>
<evidence type="ECO:0000313" key="8">
    <source>
        <dbReference type="Proteomes" id="UP000197019"/>
    </source>
</evidence>
<dbReference type="GO" id="GO:0015035">
    <property type="term" value="F:protein-disulfide reductase activity"/>
    <property type="evidence" value="ECO:0007669"/>
    <property type="project" value="InterPro"/>
</dbReference>
<dbReference type="PANTHER" id="PTHR39535:SF2">
    <property type="entry name" value="HTTM DOMAIN-CONTAINING PROTEIN"/>
    <property type="match status" value="1"/>
</dbReference>
<feature type="domain" description="HTTM-like" evidence="6">
    <location>
        <begin position="10"/>
        <end position="273"/>
    </location>
</feature>
<keyword evidence="2 5" id="KW-0812">Transmembrane</keyword>
<feature type="transmembrane region" description="Helical" evidence="5">
    <location>
        <begin position="236"/>
        <end position="256"/>
    </location>
</feature>
<evidence type="ECO:0000256" key="1">
    <source>
        <dbReference type="ARBA" id="ARBA00004127"/>
    </source>
</evidence>
<organism evidence="7 8">
    <name type="scientific">Methylovulum psychrotolerans</name>
    <dbReference type="NCBI Taxonomy" id="1704499"/>
    <lineage>
        <taxon>Bacteria</taxon>
        <taxon>Pseudomonadati</taxon>
        <taxon>Pseudomonadota</taxon>
        <taxon>Gammaproteobacteria</taxon>
        <taxon>Methylococcales</taxon>
        <taxon>Methylococcaceae</taxon>
        <taxon>Methylovulum</taxon>
    </lineage>
</organism>
<comment type="subcellular location">
    <subcellularLocation>
        <location evidence="1">Endomembrane system</location>
        <topology evidence="1">Multi-pass membrane protein</topology>
    </subcellularLocation>
</comment>
<proteinExistence type="predicted"/>
<dbReference type="InterPro" id="IPR011020">
    <property type="entry name" value="HTTM-like"/>
</dbReference>
<feature type="transmembrane region" description="Helical" evidence="5">
    <location>
        <begin position="56"/>
        <end position="75"/>
    </location>
</feature>
<protein>
    <submittedName>
        <fullName evidence="7">Thiol-disulfide oxidoreductase</fullName>
    </submittedName>
</protein>
<evidence type="ECO:0000256" key="2">
    <source>
        <dbReference type="ARBA" id="ARBA00022692"/>
    </source>
</evidence>
<keyword evidence="4 5" id="KW-0472">Membrane</keyword>
<evidence type="ECO:0000256" key="3">
    <source>
        <dbReference type="ARBA" id="ARBA00022989"/>
    </source>
</evidence>
<dbReference type="InterPro" id="IPR052964">
    <property type="entry name" value="Sporulation_signal_mat"/>
</dbReference>
<evidence type="ECO:0000313" key="7">
    <source>
        <dbReference type="EMBL" id="ASF47949.1"/>
    </source>
</evidence>
<name>A0A1Z4C361_9GAMM</name>
<gene>
    <name evidence="7" type="ORF">CEK71_18795</name>
</gene>